<dbReference type="OrthoDB" id="9997422at2759"/>
<dbReference type="Pfam" id="PF13091">
    <property type="entry name" value="PLDc_2"/>
    <property type="match status" value="1"/>
</dbReference>
<reference evidence="3 4" key="1">
    <citation type="journal article" date="2019" name="PLoS Genet.">
        <title>Convergent evolution of linked mating-type loci in basidiomycete fungi.</title>
        <authorList>
            <person name="Sun S."/>
            <person name="Coelho M.A."/>
            <person name="Heitman J."/>
            <person name="Nowrousian M."/>
        </authorList>
    </citation>
    <scope>NUCLEOTIDE SEQUENCE [LARGE SCALE GENOMIC DNA]</scope>
    <source>
        <strain evidence="3 4">CBS 4282</strain>
    </source>
</reference>
<keyword evidence="4" id="KW-1185">Reference proteome</keyword>
<dbReference type="AlphaFoldDB" id="A0A7D8ZB86"/>
<dbReference type="GO" id="GO:0032049">
    <property type="term" value="P:cardiolipin biosynthetic process"/>
    <property type="evidence" value="ECO:0007669"/>
    <property type="project" value="UniProtKB-ARBA"/>
</dbReference>
<name>A0A7D8ZB86_VANHU</name>
<gene>
    <name evidence="3" type="ORF">VHUM_02013</name>
</gene>
<dbReference type="Gene3D" id="3.30.870.10">
    <property type="entry name" value="Endonuclease Chain A"/>
    <property type="match status" value="2"/>
</dbReference>
<feature type="region of interest" description="Disordered" evidence="1">
    <location>
        <begin position="451"/>
        <end position="488"/>
    </location>
</feature>
<feature type="compositionally biased region" description="Low complexity" evidence="1">
    <location>
        <begin position="459"/>
        <end position="488"/>
    </location>
</feature>
<dbReference type="GO" id="GO:0030572">
    <property type="term" value="F:phosphatidyltransferase activity"/>
    <property type="evidence" value="ECO:0007669"/>
    <property type="project" value="UniProtKB-ARBA"/>
</dbReference>
<dbReference type="InterPro" id="IPR025202">
    <property type="entry name" value="PLD-like_dom"/>
</dbReference>
<dbReference type="EMBL" id="QKWK01000004">
    <property type="protein sequence ID" value="TXT11262.1"/>
    <property type="molecule type" value="Genomic_DNA"/>
</dbReference>
<protein>
    <recommendedName>
        <fullName evidence="2">PLD phosphodiesterase domain-containing protein</fullName>
    </recommendedName>
</protein>
<feature type="domain" description="PLD phosphodiesterase" evidence="2">
    <location>
        <begin position="121"/>
        <end position="148"/>
    </location>
</feature>
<proteinExistence type="predicted"/>
<feature type="domain" description="PLD phosphodiesterase" evidence="2">
    <location>
        <begin position="380"/>
        <end position="407"/>
    </location>
</feature>
<evidence type="ECO:0000259" key="2">
    <source>
        <dbReference type="PROSITE" id="PS50035"/>
    </source>
</evidence>
<dbReference type="SUPFAM" id="SSF56024">
    <property type="entry name" value="Phospholipase D/nuclease"/>
    <property type="match status" value="2"/>
</dbReference>
<dbReference type="CDD" id="cd00138">
    <property type="entry name" value="PLDc_SF"/>
    <property type="match status" value="1"/>
</dbReference>
<dbReference type="InterPro" id="IPR001736">
    <property type="entry name" value="PLipase_D/transphosphatidylase"/>
</dbReference>
<organism evidence="3 4">
    <name type="scientific">Vanrija humicola</name>
    <name type="common">Yeast</name>
    <name type="synonym">Cryptococcus humicola</name>
    <dbReference type="NCBI Taxonomy" id="5417"/>
    <lineage>
        <taxon>Eukaryota</taxon>
        <taxon>Fungi</taxon>
        <taxon>Dikarya</taxon>
        <taxon>Basidiomycota</taxon>
        <taxon>Agaricomycotina</taxon>
        <taxon>Tremellomycetes</taxon>
        <taxon>Trichosporonales</taxon>
        <taxon>Trichosporonaceae</taxon>
        <taxon>Vanrija</taxon>
    </lineage>
</organism>
<evidence type="ECO:0000256" key="1">
    <source>
        <dbReference type="SAM" id="MobiDB-lite"/>
    </source>
</evidence>
<dbReference type="Proteomes" id="UP000473826">
    <property type="component" value="Unassembled WGS sequence"/>
</dbReference>
<dbReference type="PANTHER" id="PTHR21248">
    <property type="entry name" value="CARDIOLIPIN SYNTHASE"/>
    <property type="match status" value="1"/>
</dbReference>
<accession>A0A7D8ZB86</accession>
<sequence length="488" mass="53359">MGSTGVAPLTLISHTTDIVQHYADVIVAAEHEVFFTTNVWEASRSAAVIKDALIELSRRTLERGGDKVVVKIMYDRGVAPAEGRVHQLVDPKVYSSPSVGLPSPEEIPGVELEVQNYHIPPVGTFHQKCLVIDRKIASLSSNNIQERGDVGFMVQLEGPVVQSIYDTAILSWWTSFHPPLPLLGKPVKYASKLTADMFKFGNDLPAMSVKEDPEVMAERTRQRLAKLNAVGTAPSPSSPLNPPPPARAFNPIILHAPHAPFPVAMINRTPRALRGQGDGYVPQNLAWLAAIKFARKSVFIQSPTFSAKPIVSAALDAVRRGVLVEIYADLEFNDDGEISADGLANRNVATFMYAQLADEHKDNLRVYWYTAKDQRTPLTARHTCHIKLMIVDETIAITGNGNVNHQSWFHSQELNILVDSAQLCADWRAGIDSNQNTRAYGRVQPDGLWRDAAGRELPTRASTPAPLAATSSQPSVAASPVPSAKKLQ</sequence>
<evidence type="ECO:0000313" key="4">
    <source>
        <dbReference type="Proteomes" id="UP000473826"/>
    </source>
</evidence>
<evidence type="ECO:0000313" key="3">
    <source>
        <dbReference type="EMBL" id="TXT11262.1"/>
    </source>
</evidence>
<comment type="caution">
    <text evidence="3">The sequence shown here is derived from an EMBL/GenBank/DDBJ whole genome shotgun (WGS) entry which is preliminary data.</text>
</comment>
<dbReference type="PANTHER" id="PTHR21248:SF22">
    <property type="entry name" value="PHOSPHOLIPASE D"/>
    <property type="match status" value="1"/>
</dbReference>
<dbReference type="PROSITE" id="PS50035">
    <property type="entry name" value="PLD"/>
    <property type="match status" value="2"/>
</dbReference>